<dbReference type="InterPro" id="IPR028098">
    <property type="entry name" value="Glyco_trans_4-like_N"/>
</dbReference>
<dbReference type="Proteomes" id="UP001474120">
    <property type="component" value="Unassembled WGS sequence"/>
</dbReference>
<dbReference type="Pfam" id="PF13439">
    <property type="entry name" value="Glyco_transf_4"/>
    <property type="match status" value="1"/>
</dbReference>
<dbReference type="GO" id="GO:0016757">
    <property type="term" value="F:glycosyltransferase activity"/>
    <property type="evidence" value="ECO:0007669"/>
    <property type="project" value="UniProtKB-KW"/>
</dbReference>
<dbReference type="RefSeq" id="WP_342159861.1">
    <property type="nucleotide sequence ID" value="NZ_JBCDNA010000002.1"/>
</dbReference>
<dbReference type="EC" id="2.4.-.-" evidence="2"/>
<evidence type="ECO:0000313" key="2">
    <source>
        <dbReference type="EMBL" id="MEL4455879.1"/>
    </source>
</evidence>
<evidence type="ECO:0000259" key="1">
    <source>
        <dbReference type="Pfam" id="PF13439"/>
    </source>
</evidence>
<reference evidence="2 3" key="1">
    <citation type="submission" date="2024-04" db="EMBL/GenBank/DDBJ databases">
        <title>whole genome sequencing of Lutimonas vermicola strain IMCC1616.</title>
        <authorList>
            <person name="Bae S.S."/>
        </authorList>
    </citation>
    <scope>NUCLEOTIDE SEQUENCE [LARGE SCALE GENOMIC DNA]</scope>
    <source>
        <strain evidence="2 3">IMCC1616</strain>
    </source>
</reference>
<keyword evidence="2" id="KW-0328">Glycosyltransferase</keyword>
<dbReference type="Gene3D" id="3.40.50.2000">
    <property type="entry name" value="Glycogen Phosphorylase B"/>
    <property type="match status" value="2"/>
</dbReference>
<protein>
    <submittedName>
        <fullName evidence="2">Glycosyltransferase</fullName>
        <ecNumber evidence="2">2.4.-.-</ecNumber>
    </submittedName>
</protein>
<keyword evidence="2" id="KW-0808">Transferase</keyword>
<dbReference type="EMBL" id="JBCDNA010000002">
    <property type="protein sequence ID" value="MEL4455879.1"/>
    <property type="molecule type" value="Genomic_DNA"/>
</dbReference>
<organism evidence="2 3">
    <name type="scientific">Lutimonas vermicola</name>
    <dbReference type="NCBI Taxonomy" id="414288"/>
    <lineage>
        <taxon>Bacteria</taxon>
        <taxon>Pseudomonadati</taxon>
        <taxon>Bacteroidota</taxon>
        <taxon>Flavobacteriia</taxon>
        <taxon>Flavobacteriales</taxon>
        <taxon>Flavobacteriaceae</taxon>
        <taxon>Lutimonas</taxon>
    </lineage>
</organism>
<evidence type="ECO:0000313" key="3">
    <source>
        <dbReference type="Proteomes" id="UP001474120"/>
    </source>
</evidence>
<gene>
    <name evidence="2" type="ORF">AABB81_08225</name>
</gene>
<comment type="caution">
    <text evidence="2">The sequence shown here is derived from an EMBL/GenBank/DDBJ whole genome shotgun (WGS) entry which is preliminary data.</text>
</comment>
<keyword evidence="3" id="KW-1185">Reference proteome</keyword>
<accession>A0ABU9L2J3</accession>
<proteinExistence type="predicted"/>
<feature type="domain" description="Glycosyltransferase subfamily 4-like N-terminal" evidence="1">
    <location>
        <begin position="105"/>
        <end position="229"/>
    </location>
</feature>
<dbReference type="SUPFAM" id="SSF53756">
    <property type="entry name" value="UDP-Glycosyltransferase/glycogen phosphorylase"/>
    <property type="match status" value="1"/>
</dbReference>
<sequence>MRVLLITYYWPPAGGSGVQRWLKFVKYLPSFGVEPLVYTVKNPSYAVEDLSLSHEVPKDLWVITKSIWEPNTLLGRLKLKKTKQSAGFLDPNPTFFGRQMLYIRANYFIPDSRKFWIKPSVRKLTSFVKENKVDVIITTGPPHSLHLIGAALKNKTGVKWVADFRDPWTNIDYFHNLPLTNKARRKHHDLETMVLNQANAVVVVGKFMKKEFDDRNDKVVVISNGFDDENLPGEVILDTKFSISHIGMMNADRNPKILWKALKELMEESEDFAQDLSVKLIGKCDREVYQSIADFKLQHHVSFVAYVPHKDVLKFQRSSQLLLLAVNRVPSAKSVVTGKVFEYLQSKRPIIGIGPVDGDLAEILNETGSGKMIDFDDLTSLKGLLRKQYALYKAGGLNSQAQHIDQYHRKNLTKDLATLLKSL</sequence>
<name>A0ABU9L2J3_9FLAO</name>